<reference evidence="1" key="1">
    <citation type="submission" date="2015-11" db="EMBL/GenBank/DDBJ databases">
        <title>De novo transcriptome assembly of four potential Pierce s Disease insect vectors from Arizona vineyards.</title>
        <authorList>
            <person name="Tassone E.E."/>
        </authorList>
    </citation>
    <scope>NUCLEOTIDE SEQUENCE</scope>
</reference>
<gene>
    <name evidence="1" type="ORF">g.1740</name>
</gene>
<feature type="non-terminal residue" evidence="1">
    <location>
        <position position="1"/>
    </location>
</feature>
<protein>
    <submittedName>
        <fullName evidence="1">Uncharacterized protein</fullName>
    </submittedName>
</protein>
<sequence>YFGYLAISFGNMTRFLVPHDSKGQYCGETKAVFDKPNVIFFNIPESIEEFVFKQNNTQVCVKECPNKDFDFYSNETILNWPQSRSQLICVDDQVPDTYEDAEELVRQNLCIANYSATVNIKNRCLTIGNEILVKISWFDLWLN</sequence>
<dbReference type="AlphaFoldDB" id="A0A1B6EVP4"/>
<accession>A0A1B6EVP4</accession>
<evidence type="ECO:0000313" key="1">
    <source>
        <dbReference type="EMBL" id="JAS42017.1"/>
    </source>
</evidence>
<proteinExistence type="predicted"/>
<dbReference type="EMBL" id="GECZ01027752">
    <property type="protein sequence ID" value="JAS42017.1"/>
    <property type="molecule type" value="Transcribed_RNA"/>
</dbReference>
<organism evidence="1">
    <name type="scientific">Cuerna arida</name>
    <dbReference type="NCBI Taxonomy" id="1464854"/>
    <lineage>
        <taxon>Eukaryota</taxon>
        <taxon>Metazoa</taxon>
        <taxon>Ecdysozoa</taxon>
        <taxon>Arthropoda</taxon>
        <taxon>Hexapoda</taxon>
        <taxon>Insecta</taxon>
        <taxon>Pterygota</taxon>
        <taxon>Neoptera</taxon>
        <taxon>Paraneoptera</taxon>
        <taxon>Hemiptera</taxon>
        <taxon>Auchenorrhyncha</taxon>
        <taxon>Membracoidea</taxon>
        <taxon>Cicadellidae</taxon>
        <taxon>Cicadellinae</taxon>
        <taxon>Proconiini</taxon>
        <taxon>Cuerna</taxon>
    </lineage>
</organism>
<feature type="non-terminal residue" evidence="1">
    <location>
        <position position="143"/>
    </location>
</feature>
<name>A0A1B6EVP4_9HEMI</name>